<dbReference type="Proteomes" id="UP000672039">
    <property type="component" value="Chromosome"/>
</dbReference>
<evidence type="ECO:0000313" key="2">
    <source>
        <dbReference type="Proteomes" id="UP000672039"/>
    </source>
</evidence>
<dbReference type="RefSeq" id="WP_210221966.1">
    <property type="nucleotide sequence ID" value="NZ_CP072801.1"/>
</dbReference>
<dbReference type="InterPro" id="IPR038590">
    <property type="entry name" value="YaeQ_sf"/>
</dbReference>
<protein>
    <submittedName>
        <fullName evidence="1">YaeQ family protein</fullName>
    </submittedName>
</protein>
<dbReference type="PANTHER" id="PTHR38784">
    <property type="entry name" value="SUCROSE PHOSPHORYLASE"/>
    <property type="match status" value="1"/>
</dbReference>
<dbReference type="InterPro" id="IPR011335">
    <property type="entry name" value="Restrct_endonuc-II-like"/>
</dbReference>
<name>A0ABX7WPR6_9GAMM</name>
<dbReference type="PIRSF" id="PIRSF011484">
    <property type="entry name" value="YaeQ"/>
    <property type="match status" value="1"/>
</dbReference>
<dbReference type="EMBL" id="CP072801">
    <property type="protein sequence ID" value="QTR45565.1"/>
    <property type="molecule type" value="Genomic_DNA"/>
</dbReference>
<sequence>MAIKPTIYKARISLSDMERDYYDALNLTIAQHPSETLERMMVRILAYCLNAQEGIELTKGLEDVEEPAVWVRTMDDQIALWIELGEPIPERVKKATHRARQVRVYSFNSKSDVWWSQNVKKFSQLDASFYRFRWEEVEALAALVKRTMDLSVTITGDSAYVAGDNGEVEIHWEVLQAR</sequence>
<organism evidence="1 2">
    <name type="scientific">Thiothrix litoralis</name>
    <dbReference type="NCBI Taxonomy" id="2891210"/>
    <lineage>
        <taxon>Bacteria</taxon>
        <taxon>Pseudomonadati</taxon>
        <taxon>Pseudomonadota</taxon>
        <taxon>Gammaproteobacteria</taxon>
        <taxon>Thiotrichales</taxon>
        <taxon>Thiotrichaceae</taxon>
        <taxon>Thiothrix</taxon>
    </lineage>
</organism>
<dbReference type="PANTHER" id="PTHR38784:SF1">
    <property type="entry name" value="SUCROSE PHOSPHORYLASE"/>
    <property type="match status" value="1"/>
</dbReference>
<dbReference type="SUPFAM" id="SSF52980">
    <property type="entry name" value="Restriction endonuclease-like"/>
    <property type="match status" value="1"/>
</dbReference>
<reference evidence="1 2" key="1">
    <citation type="submission" date="2021-04" db="EMBL/GenBank/DDBJ databases">
        <title>Genomics, taxonomy and metabolism of representatives of sulfur bacteria of the genus Thiothrix: Thiothrix fructosivorans QT, Thiothrix unzii A1T and three new species, Thiothrix subterranea sp. nov., Thiothrix litoralis sp. nov. and 'Candidatus Thiothrix anitrata' sp. nov.</title>
        <authorList>
            <person name="Ravin N.V."/>
            <person name="Smolyakov D."/>
            <person name="Rudenko T.S."/>
            <person name="Mardanov A.V."/>
            <person name="Beletsky A.V."/>
            <person name="Markov N.D."/>
            <person name="Fomenkov A.I."/>
            <person name="Roberts R.J."/>
            <person name="Karnachuk O.V."/>
            <person name="Novikov A."/>
            <person name="Grabovich M.Y."/>
        </authorList>
    </citation>
    <scope>NUCLEOTIDE SEQUENCE [LARGE SCALE GENOMIC DNA]</scope>
    <source>
        <strain evidence="1 2">AS</strain>
    </source>
</reference>
<dbReference type="SMART" id="SM01322">
    <property type="entry name" value="YaeQ"/>
    <property type="match status" value="1"/>
</dbReference>
<evidence type="ECO:0000313" key="1">
    <source>
        <dbReference type="EMBL" id="QTR45565.1"/>
    </source>
</evidence>
<proteinExistence type="predicted"/>
<dbReference type="Pfam" id="PF07152">
    <property type="entry name" value="YaeQ"/>
    <property type="match status" value="1"/>
</dbReference>
<dbReference type="InterPro" id="IPR009822">
    <property type="entry name" value="YaeQ"/>
</dbReference>
<accession>A0ABX7WPR6</accession>
<gene>
    <name evidence="1" type="ORF">J9253_16395</name>
</gene>
<dbReference type="Gene3D" id="3.10.640.10">
    <property type="entry name" value="Restriction endonuclease-like alpha-beta roll domain"/>
    <property type="match status" value="1"/>
</dbReference>
<keyword evidence="2" id="KW-1185">Reference proteome</keyword>